<dbReference type="GO" id="GO:0005739">
    <property type="term" value="C:mitochondrion"/>
    <property type="evidence" value="ECO:0007669"/>
    <property type="project" value="GOC"/>
</dbReference>
<evidence type="ECO:0000256" key="2">
    <source>
        <dbReference type="ARBA" id="ARBA00022670"/>
    </source>
</evidence>
<evidence type="ECO:0000313" key="7">
    <source>
        <dbReference type="EMBL" id="KAH7280800.1"/>
    </source>
</evidence>
<dbReference type="GO" id="GO:0034982">
    <property type="term" value="P:mitochondrial protein processing"/>
    <property type="evidence" value="ECO:0007669"/>
    <property type="project" value="TreeGrafter"/>
</dbReference>
<comment type="caution">
    <text evidence="7">The sequence shown here is derived from an EMBL/GenBank/DDBJ whole genome shotgun (WGS) entry which is preliminary data.</text>
</comment>
<dbReference type="GO" id="GO:0004222">
    <property type="term" value="F:metalloendopeptidase activity"/>
    <property type="evidence" value="ECO:0007669"/>
    <property type="project" value="InterPro"/>
</dbReference>
<evidence type="ECO:0000256" key="6">
    <source>
        <dbReference type="RuleBase" id="RU364057"/>
    </source>
</evidence>
<proteinExistence type="inferred from homology"/>
<accession>A0A8T2QAX9</accession>
<dbReference type="EMBL" id="CM035441">
    <property type="protein sequence ID" value="KAH7280800.1"/>
    <property type="molecule type" value="Genomic_DNA"/>
</dbReference>
<dbReference type="OrthoDB" id="285308at2759"/>
<dbReference type="PANTHER" id="PTHR21711:SF0">
    <property type="entry name" value="MITOCHONDRIAL INNER MEMBRANE PROTEASE ATP23 HOMOLOG"/>
    <property type="match status" value="1"/>
</dbReference>
<evidence type="ECO:0000256" key="3">
    <source>
        <dbReference type="ARBA" id="ARBA00022723"/>
    </source>
</evidence>
<dbReference type="GO" id="GO:0033615">
    <property type="term" value="P:mitochondrial proton-transporting ATP synthase complex assembly"/>
    <property type="evidence" value="ECO:0007669"/>
    <property type="project" value="TreeGrafter"/>
</dbReference>
<reference evidence="7" key="1">
    <citation type="submission" date="2021-08" db="EMBL/GenBank/DDBJ databases">
        <title>WGS assembly of Ceratopteris richardii.</title>
        <authorList>
            <person name="Marchant D.B."/>
            <person name="Chen G."/>
            <person name="Jenkins J."/>
            <person name="Shu S."/>
            <person name="Leebens-Mack J."/>
            <person name="Grimwood J."/>
            <person name="Schmutz J."/>
            <person name="Soltis P."/>
            <person name="Soltis D."/>
            <person name="Chen Z.-H."/>
        </authorList>
    </citation>
    <scope>NUCLEOTIDE SEQUENCE</scope>
    <source>
        <strain evidence="7">Whitten #5841</strain>
        <tissue evidence="7">Leaf</tissue>
    </source>
</reference>
<keyword evidence="5 6" id="KW-0482">Metalloprotease</keyword>
<name>A0A8T2QAX9_CERRI</name>
<comment type="similarity">
    <text evidence="1 6">Belongs to the peptidase M76 family.</text>
</comment>
<keyword evidence="8" id="KW-1185">Reference proteome</keyword>
<keyword evidence="4 6" id="KW-0378">Hydrolase</keyword>
<dbReference type="InterPro" id="IPR019165">
    <property type="entry name" value="Peptidase_M76_ATP23"/>
</dbReference>
<dbReference type="Pfam" id="PF09768">
    <property type="entry name" value="Peptidase_M76"/>
    <property type="match status" value="1"/>
</dbReference>
<dbReference type="Proteomes" id="UP000825935">
    <property type="component" value="Chromosome 36"/>
</dbReference>
<dbReference type="GO" id="GO:0046872">
    <property type="term" value="F:metal ion binding"/>
    <property type="evidence" value="ECO:0007669"/>
    <property type="project" value="UniProtKB-KW"/>
</dbReference>
<keyword evidence="2 6" id="KW-0645">Protease</keyword>
<sequence>MQRPEEKPKSLYGTTVEHCDKMIDHSLEKNNTVKFLLESHEKAGCPLSRKFFQAVSCDEENAGGFNHVEGRIAICSNNLILQDEVDTTISHELIHSYDQCRAANLNWNNCAHHACSEIRAANLSGDCHFKRELIRGYFEIGKHYQDCIRRRVKKSIIQNPNCPRSMLDMEKVIDQVWDTCYKDTKPFDKAP</sequence>
<evidence type="ECO:0000256" key="1">
    <source>
        <dbReference type="ARBA" id="ARBA00009915"/>
    </source>
</evidence>
<organism evidence="7 8">
    <name type="scientific">Ceratopteris richardii</name>
    <name type="common">Triangle waterfern</name>
    <dbReference type="NCBI Taxonomy" id="49495"/>
    <lineage>
        <taxon>Eukaryota</taxon>
        <taxon>Viridiplantae</taxon>
        <taxon>Streptophyta</taxon>
        <taxon>Embryophyta</taxon>
        <taxon>Tracheophyta</taxon>
        <taxon>Polypodiopsida</taxon>
        <taxon>Polypodiidae</taxon>
        <taxon>Polypodiales</taxon>
        <taxon>Pteridineae</taxon>
        <taxon>Pteridaceae</taxon>
        <taxon>Parkerioideae</taxon>
        <taxon>Ceratopteris</taxon>
    </lineage>
</organism>
<dbReference type="EC" id="3.4.24.-" evidence="6"/>
<evidence type="ECO:0000256" key="4">
    <source>
        <dbReference type="ARBA" id="ARBA00022801"/>
    </source>
</evidence>
<gene>
    <name evidence="7" type="ORF">KP509_36G015000</name>
</gene>
<protein>
    <recommendedName>
        <fullName evidence="6">Mitochondrial inner membrane protease ATP23</fullName>
        <ecNumber evidence="6">3.4.24.-</ecNumber>
    </recommendedName>
</protein>
<dbReference type="PANTHER" id="PTHR21711">
    <property type="entry name" value="MITOCHONDRIAL INNER MEMBRANE PROTEASE"/>
    <property type="match status" value="1"/>
</dbReference>
<dbReference type="AlphaFoldDB" id="A0A8T2QAX9"/>
<keyword evidence="3 6" id="KW-0479">Metal-binding</keyword>
<evidence type="ECO:0000256" key="5">
    <source>
        <dbReference type="ARBA" id="ARBA00023049"/>
    </source>
</evidence>
<evidence type="ECO:0000313" key="8">
    <source>
        <dbReference type="Proteomes" id="UP000825935"/>
    </source>
</evidence>